<keyword evidence="4" id="KW-1185">Reference proteome</keyword>
<dbReference type="AlphaFoldDB" id="A0A8J4FU54"/>
<evidence type="ECO:0000313" key="2">
    <source>
        <dbReference type="EMBL" id="GIL87011.1"/>
    </source>
</evidence>
<evidence type="ECO:0000256" key="1">
    <source>
        <dbReference type="SAM" id="SignalP"/>
    </source>
</evidence>
<proteinExistence type="predicted"/>
<dbReference type="Proteomes" id="UP000747110">
    <property type="component" value="Unassembled WGS sequence"/>
</dbReference>
<dbReference type="EMBL" id="BNCQ01000035">
    <property type="protein sequence ID" value="GIM10548.1"/>
    <property type="molecule type" value="Genomic_DNA"/>
</dbReference>
<protein>
    <submittedName>
        <fullName evidence="2">Uncharacterized protein</fullName>
    </submittedName>
</protein>
<sequence length="353" mass="38976">MMRSKATMLAAVVPVALALALTFSSAFELTACPRIDGYTTYADKGVVGYTGSDMYDTIEETKLACDAEPSCWSFNNNLEVYTTKDVVLGPSSGVCTYVKSECPSYSSFKLKLPGSVWVKTEAITEVQYSADDDLVSRCFYDKSSVCIAFDVTGRMIFPNDGFGRDDVTWVQRNADAPCTYLFVLTTCPDKFGFFTYSDYILLPGEGYAGVNSGHMQSIEEAEAYCKITPKCSGFSSDGNFTIGAIKKIDYAYYQCAYLKHPCPPVNGYTAIDGFTIKDFAPAASYPKLCFADLVRQCNADANCKSFDTLRNVWDIDVVQYHPFPGMCIYVKAQGFFGRINRRRALGEKIMSAP</sequence>
<dbReference type="EMBL" id="BNCP01000038">
    <property type="protein sequence ID" value="GIL87011.1"/>
    <property type="molecule type" value="Genomic_DNA"/>
</dbReference>
<keyword evidence="1" id="KW-0732">Signal</keyword>
<evidence type="ECO:0000313" key="4">
    <source>
        <dbReference type="Proteomes" id="UP000747110"/>
    </source>
</evidence>
<name>A0A8J4FU54_9CHLO</name>
<dbReference type="Proteomes" id="UP000722791">
    <property type="component" value="Unassembled WGS sequence"/>
</dbReference>
<evidence type="ECO:0000313" key="3">
    <source>
        <dbReference type="EMBL" id="GIM10548.1"/>
    </source>
</evidence>
<reference evidence="2" key="1">
    <citation type="journal article" date="2021" name="Proc. Natl. Acad. Sci. U.S.A.">
        <title>Three genomes in the algal genus Volvox reveal the fate of a haploid sex-determining region after a transition to homothallism.</title>
        <authorList>
            <person name="Yamamoto K."/>
            <person name="Hamaji T."/>
            <person name="Kawai-Toyooka H."/>
            <person name="Matsuzaki R."/>
            <person name="Takahashi F."/>
            <person name="Nishimura Y."/>
            <person name="Kawachi M."/>
            <person name="Noguchi H."/>
            <person name="Minakuchi Y."/>
            <person name="Umen J.G."/>
            <person name="Toyoda A."/>
            <person name="Nozaki H."/>
        </authorList>
    </citation>
    <scope>NUCLEOTIDE SEQUENCE</scope>
    <source>
        <strain evidence="3">NIES-3785</strain>
        <strain evidence="2">NIES-3786</strain>
    </source>
</reference>
<feature type="signal peptide" evidence="1">
    <location>
        <begin position="1"/>
        <end position="26"/>
    </location>
</feature>
<feature type="chain" id="PRO_5036271679" evidence="1">
    <location>
        <begin position="27"/>
        <end position="353"/>
    </location>
</feature>
<comment type="caution">
    <text evidence="2">The sequence shown here is derived from an EMBL/GenBank/DDBJ whole genome shotgun (WGS) entry which is preliminary data.</text>
</comment>
<gene>
    <name evidence="2" type="ORF">Vretifemale_15177</name>
    <name evidence="3" type="ORF">Vretimale_14209</name>
</gene>
<dbReference type="OrthoDB" id="10339967at2759"/>
<accession>A0A8J4FU54</accession>
<organism evidence="2 4">
    <name type="scientific">Volvox reticuliferus</name>
    <dbReference type="NCBI Taxonomy" id="1737510"/>
    <lineage>
        <taxon>Eukaryota</taxon>
        <taxon>Viridiplantae</taxon>
        <taxon>Chlorophyta</taxon>
        <taxon>core chlorophytes</taxon>
        <taxon>Chlorophyceae</taxon>
        <taxon>CS clade</taxon>
        <taxon>Chlamydomonadales</taxon>
        <taxon>Volvocaceae</taxon>
        <taxon>Volvox</taxon>
    </lineage>
</organism>